<accession>A0A4C1YL23</accession>
<proteinExistence type="predicted"/>
<evidence type="ECO:0000313" key="3">
    <source>
        <dbReference type="Proteomes" id="UP000299102"/>
    </source>
</evidence>
<feature type="region of interest" description="Disordered" evidence="1">
    <location>
        <begin position="294"/>
        <end position="316"/>
    </location>
</feature>
<evidence type="ECO:0000256" key="1">
    <source>
        <dbReference type="SAM" id="MobiDB-lite"/>
    </source>
</evidence>
<reference evidence="2 3" key="1">
    <citation type="journal article" date="2019" name="Commun. Biol.">
        <title>The bagworm genome reveals a unique fibroin gene that provides high tensile strength.</title>
        <authorList>
            <person name="Kono N."/>
            <person name="Nakamura H."/>
            <person name="Ohtoshi R."/>
            <person name="Tomita M."/>
            <person name="Numata K."/>
            <person name="Arakawa K."/>
        </authorList>
    </citation>
    <scope>NUCLEOTIDE SEQUENCE [LARGE SCALE GENOMIC DNA]</scope>
</reference>
<keyword evidence="3" id="KW-1185">Reference proteome</keyword>
<dbReference type="AlphaFoldDB" id="A0A4C1YL23"/>
<gene>
    <name evidence="2" type="ORF">EVAR_99366_1</name>
</gene>
<evidence type="ECO:0000313" key="2">
    <source>
        <dbReference type="EMBL" id="GBP77121.1"/>
    </source>
</evidence>
<dbReference type="Proteomes" id="UP000299102">
    <property type="component" value="Unassembled WGS sequence"/>
</dbReference>
<name>A0A4C1YL23_EUMVA</name>
<feature type="region of interest" description="Disordered" evidence="1">
    <location>
        <begin position="350"/>
        <end position="372"/>
    </location>
</feature>
<organism evidence="2 3">
    <name type="scientific">Eumeta variegata</name>
    <name type="common">Bagworm moth</name>
    <name type="synonym">Eumeta japonica</name>
    <dbReference type="NCBI Taxonomy" id="151549"/>
    <lineage>
        <taxon>Eukaryota</taxon>
        <taxon>Metazoa</taxon>
        <taxon>Ecdysozoa</taxon>
        <taxon>Arthropoda</taxon>
        <taxon>Hexapoda</taxon>
        <taxon>Insecta</taxon>
        <taxon>Pterygota</taxon>
        <taxon>Neoptera</taxon>
        <taxon>Endopterygota</taxon>
        <taxon>Lepidoptera</taxon>
        <taxon>Glossata</taxon>
        <taxon>Ditrysia</taxon>
        <taxon>Tineoidea</taxon>
        <taxon>Psychidae</taxon>
        <taxon>Oiketicinae</taxon>
        <taxon>Eumeta</taxon>
    </lineage>
</organism>
<protein>
    <submittedName>
        <fullName evidence="2">Uncharacterized protein</fullName>
    </submittedName>
</protein>
<dbReference type="EMBL" id="BGZK01001318">
    <property type="protein sequence ID" value="GBP77121.1"/>
    <property type="molecule type" value="Genomic_DNA"/>
</dbReference>
<feature type="compositionally biased region" description="Basic and acidic residues" evidence="1">
    <location>
        <begin position="89"/>
        <end position="100"/>
    </location>
</feature>
<comment type="caution">
    <text evidence="2">The sequence shown here is derived from an EMBL/GenBank/DDBJ whole genome shotgun (WGS) entry which is preliminary data.</text>
</comment>
<dbReference type="OrthoDB" id="7492839at2759"/>
<feature type="region of interest" description="Disordered" evidence="1">
    <location>
        <begin position="78"/>
        <end position="114"/>
    </location>
</feature>
<sequence length="372" mass="41752">MVRGWSFNMDNDEYHLTFGATERGDKETNSGPDLKLIGEMLEMVNNYEKENDPVCDTKNEAGTLFKISKLNPNVPEFVPKDTTVNTSSECKKEENKENNNIEKNAAEPSSKDATAIEESIQNLKTTIKNGMKSEPPVRGKILRNAAIMSLLKLHSTKSPQPATLKLLTPDDIMGSNGTKLNNVEISSTESRISDTKEISSMKSKITDTNEISSAELRTSNAKSSMQVDICPIENVQALIPITSLVEENKDSDVKPSEDAINISIKKVDNWLSGSKSKEQKLRLHMGPITYKRKAPKVEKIDPQSKSSTRSSSPLVPKKYVPSELAEKLYKEFKEKSFKNAAMQNDIWAPVEREMRERDKKIKEKVEKSEVRK</sequence>